<feature type="region of interest" description="Disordered" evidence="1">
    <location>
        <begin position="234"/>
        <end position="264"/>
    </location>
</feature>
<reference evidence="3 4" key="1">
    <citation type="journal article" date="2018" name="Mol. Biol. Evol.">
        <title>Broad Genomic Sampling Reveals a Smut Pathogenic Ancestry of the Fungal Clade Ustilaginomycotina.</title>
        <authorList>
            <person name="Kijpornyongpan T."/>
            <person name="Mondo S.J."/>
            <person name="Barry K."/>
            <person name="Sandor L."/>
            <person name="Lee J."/>
            <person name="Lipzen A."/>
            <person name="Pangilinan J."/>
            <person name="LaButti K."/>
            <person name="Hainaut M."/>
            <person name="Henrissat B."/>
            <person name="Grigoriev I.V."/>
            <person name="Spatafora J.W."/>
            <person name="Aime M.C."/>
        </authorList>
    </citation>
    <scope>NUCLEOTIDE SEQUENCE [LARGE SCALE GENOMIC DNA]</scope>
    <source>
        <strain evidence="3 4">MCA 5214</strain>
    </source>
</reference>
<feature type="compositionally biased region" description="Polar residues" evidence="1">
    <location>
        <begin position="143"/>
        <end position="157"/>
    </location>
</feature>
<dbReference type="GO" id="GO:0003700">
    <property type="term" value="F:DNA-binding transcription factor activity"/>
    <property type="evidence" value="ECO:0007669"/>
    <property type="project" value="InterPro"/>
</dbReference>
<proteinExistence type="predicted"/>
<evidence type="ECO:0000313" key="3">
    <source>
        <dbReference type="EMBL" id="PWN29507.1"/>
    </source>
</evidence>
<gene>
    <name evidence="3" type="ORF">BDZ90DRAFT_230377</name>
</gene>
<feature type="compositionally biased region" description="Low complexity" evidence="1">
    <location>
        <begin position="299"/>
        <end position="325"/>
    </location>
</feature>
<keyword evidence="4" id="KW-1185">Reference proteome</keyword>
<name>A0A316UW30_9BASI</name>
<evidence type="ECO:0000313" key="4">
    <source>
        <dbReference type="Proteomes" id="UP000245884"/>
    </source>
</evidence>
<dbReference type="PROSITE" id="PS00036">
    <property type="entry name" value="BZIP_BASIC"/>
    <property type="match status" value="1"/>
</dbReference>
<dbReference type="Proteomes" id="UP000245884">
    <property type="component" value="Unassembled WGS sequence"/>
</dbReference>
<feature type="compositionally biased region" description="Low complexity" evidence="1">
    <location>
        <begin position="240"/>
        <end position="259"/>
    </location>
</feature>
<accession>A0A316UW30</accession>
<dbReference type="CDD" id="cd14688">
    <property type="entry name" value="bZIP_YAP"/>
    <property type="match status" value="1"/>
</dbReference>
<feature type="region of interest" description="Disordered" evidence="1">
    <location>
        <begin position="18"/>
        <end position="170"/>
    </location>
</feature>
<protein>
    <recommendedName>
        <fullName evidence="2">BZIP domain-containing protein</fullName>
    </recommendedName>
</protein>
<dbReference type="InterPro" id="IPR004827">
    <property type="entry name" value="bZIP"/>
</dbReference>
<dbReference type="EMBL" id="KZ819663">
    <property type="protein sequence ID" value="PWN29507.1"/>
    <property type="molecule type" value="Genomic_DNA"/>
</dbReference>
<feature type="compositionally biased region" description="Low complexity" evidence="1">
    <location>
        <begin position="21"/>
        <end position="43"/>
    </location>
</feature>
<evidence type="ECO:0000259" key="2">
    <source>
        <dbReference type="PROSITE" id="PS00036"/>
    </source>
</evidence>
<dbReference type="Pfam" id="PF11905">
    <property type="entry name" value="DUF3425"/>
    <property type="match status" value="1"/>
</dbReference>
<feature type="compositionally biased region" description="Polar residues" evidence="1">
    <location>
        <begin position="283"/>
        <end position="297"/>
    </location>
</feature>
<feature type="region of interest" description="Disordered" evidence="1">
    <location>
        <begin position="281"/>
        <end position="325"/>
    </location>
</feature>
<feature type="compositionally biased region" description="Low complexity" evidence="1">
    <location>
        <begin position="111"/>
        <end position="141"/>
    </location>
</feature>
<dbReference type="PANTHER" id="PTHR38116:SF9">
    <property type="entry name" value="BZIP DOMAIN-CONTAINING PROTEIN"/>
    <property type="match status" value="1"/>
</dbReference>
<dbReference type="OrthoDB" id="2245989at2759"/>
<feature type="domain" description="BZIP" evidence="2">
    <location>
        <begin position="16"/>
        <end position="31"/>
    </location>
</feature>
<evidence type="ECO:0000256" key="1">
    <source>
        <dbReference type="SAM" id="MobiDB-lite"/>
    </source>
</evidence>
<dbReference type="RefSeq" id="XP_025364119.1">
    <property type="nucleotide sequence ID" value="XM_025505447.1"/>
</dbReference>
<sequence length="626" mass="68265">MPARDANEDAVALLERRRAQNRQAQARFRQKKLAQQAAEAAAASPSTHHQAAAKSIATKRRRSDESQQHANNQEVNFIGGGSISNSSSRSSFGSGSKGDANSMSPGESDKASSPSTAFSSTSPSSASEASSSTSPTSYFASLPGQQSSSAEQPTFSYPSPAKPSEAPFFDFGLSPSAAIVSAAPSAENPAPSSRTTFASYDDHLGDIVSSSAAMSVDNEVQFFASVMREAEQEQEEMRRLQQQQTNLQRQRQHQQPQQQKIAADQPHSVLDRILADFGVAGPSTPSLLSGPTQQQRGDPSLLPSQPQSQPQPAAAQNASSSSSSLCPTHTHDWFAGFNQWQMIETITNERGMLAVVLLLLESPSLEHLRRSILDPRRGVVFNEKHAMAKAFFHNAVCLGFLDDDLRKCATHSNISEVWTQRSLPFVQMGSNSTSLVAGGAIGRAEDGTVSPLSLTQMPGTSTSIGKSPWQIPVSLSRVDEDRRLTRLREAPNMYPTALQLSRPHSIIIDTLPWPSVRDGLIRLLELGVVDNHTLKCDLIGKPFECSGEGHVFTLHGDDPMDPESWEMSEYWAQKYLPLLDRGMVRRTNFWRRMKGLDALRLDKETVEREGDRTIVDALANLRMAGV</sequence>
<dbReference type="AlphaFoldDB" id="A0A316UW30"/>
<dbReference type="PANTHER" id="PTHR38116">
    <property type="entry name" value="CHROMOSOME 7, WHOLE GENOME SHOTGUN SEQUENCE"/>
    <property type="match status" value="1"/>
</dbReference>
<organism evidence="3 4">
    <name type="scientific">Jaminaea rosea</name>
    <dbReference type="NCBI Taxonomy" id="1569628"/>
    <lineage>
        <taxon>Eukaryota</taxon>
        <taxon>Fungi</taxon>
        <taxon>Dikarya</taxon>
        <taxon>Basidiomycota</taxon>
        <taxon>Ustilaginomycotina</taxon>
        <taxon>Exobasidiomycetes</taxon>
        <taxon>Microstromatales</taxon>
        <taxon>Microstromatales incertae sedis</taxon>
        <taxon>Jaminaea</taxon>
    </lineage>
</organism>
<feature type="compositionally biased region" description="Low complexity" evidence="1">
    <location>
        <begin position="83"/>
        <end position="98"/>
    </location>
</feature>
<dbReference type="InterPro" id="IPR021833">
    <property type="entry name" value="DUF3425"/>
</dbReference>
<dbReference type="GeneID" id="37027270"/>